<dbReference type="InterPro" id="IPR036259">
    <property type="entry name" value="MFS_trans_sf"/>
</dbReference>
<proteinExistence type="predicted"/>
<dbReference type="PANTHER" id="PTHR23511">
    <property type="entry name" value="SYNAPTIC VESICLE GLYCOPROTEIN 2"/>
    <property type="match status" value="1"/>
</dbReference>
<feature type="transmembrane region" description="Helical" evidence="6">
    <location>
        <begin position="377"/>
        <end position="398"/>
    </location>
</feature>
<dbReference type="GeneID" id="105232890"/>
<evidence type="ECO:0000256" key="2">
    <source>
        <dbReference type="ARBA" id="ARBA00022448"/>
    </source>
</evidence>
<keyword evidence="2" id="KW-0813">Transport</keyword>
<evidence type="ECO:0000313" key="9">
    <source>
        <dbReference type="RefSeq" id="XP_049312083.1"/>
    </source>
</evidence>
<dbReference type="RefSeq" id="XP_049312083.1">
    <property type="nucleotide sequence ID" value="XM_049456126.1"/>
</dbReference>
<keyword evidence="3 6" id="KW-0812">Transmembrane</keyword>
<evidence type="ECO:0000259" key="7">
    <source>
        <dbReference type="PROSITE" id="PS50850"/>
    </source>
</evidence>
<dbReference type="SUPFAM" id="SSF103473">
    <property type="entry name" value="MFS general substrate transporter"/>
    <property type="match status" value="1"/>
</dbReference>
<name>A0ABM3JS70_BACDO</name>
<comment type="subcellular location">
    <subcellularLocation>
        <location evidence="1">Membrane</location>
        <topology evidence="1">Multi-pass membrane protein</topology>
    </subcellularLocation>
</comment>
<keyword evidence="5 6" id="KW-0472">Membrane</keyword>
<dbReference type="InterPro" id="IPR020846">
    <property type="entry name" value="MFS_dom"/>
</dbReference>
<accession>A0ABM3JS70</accession>
<feature type="transmembrane region" description="Helical" evidence="6">
    <location>
        <begin position="26"/>
        <end position="53"/>
    </location>
</feature>
<evidence type="ECO:0000256" key="3">
    <source>
        <dbReference type="ARBA" id="ARBA00022692"/>
    </source>
</evidence>
<dbReference type="Gene3D" id="1.20.1250.20">
    <property type="entry name" value="MFS general substrate transporter like domains"/>
    <property type="match status" value="1"/>
</dbReference>
<dbReference type="Proteomes" id="UP001652620">
    <property type="component" value="Chromosome 4"/>
</dbReference>
<evidence type="ECO:0000256" key="5">
    <source>
        <dbReference type="ARBA" id="ARBA00023136"/>
    </source>
</evidence>
<keyword evidence="8" id="KW-1185">Reference proteome</keyword>
<protein>
    <submittedName>
        <fullName evidence="9">Synaptic vesicle glycoprotein 2B isoform X1</fullName>
    </submittedName>
</protein>
<feature type="domain" description="Major facilitator superfamily (MFS) profile" evidence="7">
    <location>
        <begin position="26"/>
        <end position="516"/>
    </location>
</feature>
<evidence type="ECO:0000256" key="4">
    <source>
        <dbReference type="ARBA" id="ARBA00022989"/>
    </source>
</evidence>
<feature type="transmembrane region" description="Helical" evidence="6">
    <location>
        <begin position="152"/>
        <end position="175"/>
    </location>
</feature>
<feature type="transmembrane region" description="Helical" evidence="6">
    <location>
        <begin position="462"/>
        <end position="486"/>
    </location>
</feature>
<reference evidence="9" key="1">
    <citation type="submission" date="2025-08" db="UniProtKB">
        <authorList>
            <consortium name="RefSeq"/>
        </authorList>
    </citation>
    <scope>IDENTIFICATION</scope>
    <source>
        <tissue evidence="9">Adult</tissue>
    </source>
</reference>
<evidence type="ECO:0000256" key="6">
    <source>
        <dbReference type="SAM" id="Phobius"/>
    </source>
</evidence>
<dbReference type="PANTHER" id="PTHR23511:SF37">
    <property type="entry name" value="MAJOR FACILITATOR SUPERFAMILY (MFS) PROFILE DOMAIN-CONTAINING PROTEIN-RELATED"/>
    <property type="match status" value="1"/>
</dbReference>
<feature type="transmembrane region" description="Helical" evidence="6">
    <location>
        <begin position="122"/>
        <end position="140"/>
    </location>
</feature>
<evidence type="ECO:0000256" key="1">
    <source>
        <dbReference type="ARBA" id="ARBA00004141"/>
    </source>
</evidence>
<dbReference type="Pfam" id="PF07690">
    <property type="entry name" value="MFS_1"/>
    <property type="match status" value="2"/>
</dbReference>
<feature type="transmembrane region" description="Helical" evidence="6">
    <location>
        <begin position="492"/>
        <end position="512"/>
    </location>
</feature>
<feature type="transmembrane region" description="Helical" evidence="6">
    <location>
        <begin position="195"/>
        <end position="214"/>
    </location>
</feature>
<feature type="transmembrane region" description="Helical" evidence="6">
    <location>
        <begin position="65"/>
        <end position="86"/>
    </location>
</feature>
<feature type="transmembrane region" description="Helical" evidence="6">
    <location>
        <begin position="430"/>
        <end position="450"/>
    </location>
</feature>
<feature type="transmembrane region" description="Helical" evidence="6">
    <location>
        <begin position="301"/>
        <end position="321"/>
    </location>
</feature>
<keyword evidence="4 6" id="KW-1133">Transmembrane helix</keyword>
<gene>
    <name evidence="9" type="primary">LOC105232890</name>
</gene>
<evidence type="ECO:0000313" key="8">
    <source>
        <dbReference type="Proteomes" id="UP001652620"/>
    </source>
</evidence>
<dbReference type="InterPro" id="IPR011701">
    <property type="entry name" value="MFS"/>
</dbReference>
<dbReference type="PROSITE" id="PS50850">
    <property type="entry name" value="MFS"/>
    <property type="match status" value="1"/>
</dbReference>
<feature type="transmembrane region" description="Helical" evidence="6">
    <location>
        <begin position="405"/>
        <end position="424"/>
    </location>
</feature>
<feature type="transmembrane region" description="Helical" evidence="6">
    <location>
        <begin position="98"/>
        <end position="116"/>
    </location>
</feature>
<organism evidence="8 9">
    <name type="scientific">Bactrocera dorsalis</name>
    <name type="common">Oriental fruit fly</name>
    <name type="synonym">Dacus dorsalis</name>
    <dbReference type="NCBI Taxonomy" id="27457"/>
    <lineage>
        <taxon>Eukaryota</taxon>
        <taxon>Metazoa</taxon>
        <taxon>Ecdysozoa</taxon>
        <taxon>Arthropoda</taxon>
        <taxon>Hexapoda</taxon>
        <taxon>Insecta</taxon>
        <taxon>Pterygota</taxon>
        <taxon>Neoptera</taxon>
        <taxon>Endopterygota</taxon>
        <taxon>Diptera</taxon>
        <taxon>Brachycera</taxon>
        <taxon>Muscomorpha</taxon>
        <taxon>Tephritoidea</taxon>
        <taxon>Tephritidae</taxon>
        <taxon>Bactrocera</taxon>
        <taxon>Bactrocera</taxon>
    </lineage>
</organism>
<sequence>MTRENKEDTVVIDEALERTGYGKFNIFVMFFSGVVLNNVVLESVGVSFALPILECDLNLTHREQGILGAVGFAGVITSSHFWGFLADTTGRKRIMQPALLMNFFITALSSLSPNFITFAVLRFLNGILLSAGSATIFAYLGEFHCQKYRSRAMLGSALVNAIVTIFFPVIAWLFINQNWEFHVPFINIVFKPWRSYFLACGVPGFICGLSMFFLPESPKYLLTAGRPEEAIEVLKRMHTINLKSKDRDNTYKVTTLLPDADTPMAKVKGLEKNKSLLTSLLKSMWQQTAPLFMREHLRKTFLCSLMLYILFYNAHGVYMWFPYILNNTMQYTEKFTEPLRICDIIKFVRSGNLTIVEAVGQHGQTEECAMHLELSTYMHTIILEFIYVTLLLIVMFLINRVGRRPMFFIILFVCGICGILAFAIKIPLLAIYLLVVQLSCSIGTTVLNAISVEIFPTNLRGMAVCISLMIGRIGSVSGSNILGLLIETHCELALYSPPVALIIAGALGFLLPSSNNTVAKPKDVESTS</sequence>